<evidence type="ECO:0000313" key="2">
    <source>
        <dbReference type="Proteomes" id="UP001171111"/>
    </source>
</evidence>
<dbReference type="Proteomes" id="UP001171111">
    <property type="component" value="Unassembled WGS sequence"/>
</dbReference>
<name>A0ABT8TDZ9_9BACT</name>
<accession>A0ABT8TDZ9</accession>
<sequence>MAKYAPKTKVELQELIKNESINLGDIDVSGITDMSNLFYEDEDCNEIKRKDFSGIESWDVSNVTDMSGMFSWCKSFNKPIGNWNVSNVTDMSGMFSRCGAFNQSLENWNVSNVTDMSYMFNWCSAFNQSLENWDVSNVTDMSGMFFGCKSFNKPIGNWNVSNVTDMSGMFDGCNCDIPSWYDDRGSNNKNCVKYYNSDDEEETTYETWLENNKVMVAINGDRFVFCKNGGDVDFEIPSKALKFLCFKLQMHDDIGIYNKKEFYNGGELKSLEFIAENTFSKYEFSENRKLLSFLTKSGYYEASIKNIEYFSKDDESFVKGTISGWDYIEDFAQFLCLKDIANLYKSDIDTTALLKNGFKITRVPIDMRGIDYIDLTYNKYGTLSCINGPDWYMSVDFDDDGLLERFVMYAYVGGGDMSLETAVVKIDGARDGYAKIRAFNSNLDGRVLEVLGSEFDENGDVISRGDVIVNKTFYTAFYIITCLKDQEGVIYSKDVMDIEYDIDIEEIECYDDFADWDGSKEWFLNTEIGQDSYFVKTTEFEVKKEHLSKVYGALVEYYIGEDSLQFIRYPMVMF</sequence>
<gene>
    <name evidence="1" type="ORF">Q2362_08450</name>
</gene>
<organism evidence="1 2">
    <name type="scientific">Campylobacter magnus</name>
    <dbReference type="NCBI Taxonomy" id="3026462"/>
    <lineage>
        <taxon>Bacteria</taxon>
        <taxon>Pseudomonadati</taxon>
        <taxon>Campylobacterota</taxon>
        <taxon>Epsilonproteobacteria</taxon>
        <taxon>Campylobacterales</taxon>
        <taxon>Campylobacteraceae</taxon>
        <taxon>Campylobacter</taxon>
    </lineage>
</organism>
<dbReference type="NCBIfam" id="TIGR02167">
    <property type="entry name" value="Liste_lipo_26"/>
    <property type="match status" value="5"/>
</dbReference>
<dbReference type="InterPro" id="IPR005046">
    <property type="entry name" value="DUF285"/>
</dbReference>
<dbReference type="EMBL" id="JAULJQ010000017">
    <property type="protein sequence ID" value="MDO2410112.1"/>
    <property type="molecule type" value="Genomic_DNA"/>
</dbReference>
<dbReference type="Pfam" id="PF03382">
    <property type="entry name" value="DUF285"/>
    <property type="match status" value="1"/>
</dbReference>
<dbReference type="InterPro" id="IPR011889">
    <property type="entry name" value="Liste_lipo_26"/>
</dbReference>
<proteinExistence type="predicted"/>
<evidence type="ECO:0000313" key="1">
    <source>
        <dbReference type="EMBL" id="MDO2410112.1"/>
    </source>
</evidence>
<reference evidence="1 2" key="1">
    <citation type="submission" date="2023-06" db="EMBL/GenBank/DDBJ databases">
        <title>Campylobacter magnum sp. nov., isolated from cecal contents of domestic pigs (Sus scrofa domesticus).</title>
        <authorList>
            <person name="Papic B."/>
            <person name="Gruntar I."/>
        </authorList>
    </citation>
    <scope>NUCLEOTIDE SEQUENCE [LARGE SCALE GENOMIC DNA]</scope>
    <source>
        <strain evidence="2">34484-21</strain>
    </source>
</reference>
<keyword evidence="2" id="KW-1185">Reference proteome</keyword>
<comment type="caution">
    <text evidence="1">The sequence shown here is derived from an EMBL/GenBank/DDBJ whole genome shotgun (WGS) entry which is preliminary data.</text>
</comment>
<dbReference type="RefSeq" id="WP_302244899.1">
    <property type="nucleotide sequence ID" value="NZ_JAULJQ010000017.1"/>
</dbReference>
<protein>
    <submittedName>
        <fullName evidence="1">BspA family leucine-rich repeat surface protein</fullName>
    </submittedName>
</protein>